<comment type="subcellular location">
    <subcellularLocation>
        <location evidence="3 9">Cytoplasm</location>
    </subcellularLocation>
</comment>
<name>A0ABW3S0R5_9BACL</name>
<organism evidence="12 13">
    <name type="scientific">Paenibacillus puldeungensis</name>
    <dbReference type="NCBI Taxonomy" id="696536"/>
    <lineage>
        <taxon>Bacteria</taxon>
        <taxon>Bacillati</taxon>
        <taxon>Bacillota</taxon>
        <taxon>Bacilli</taxon>
        <taxon>Bacillales</taxon>
        <taxon>Paenibacillaceae</taxon>
        <taxon>Paenibacillus</taxon>
    </lineage>
</organism>
<evidence type="ECO:0000256" key="5">
    <source>
        <dbReference type="ARBA" id="ARBA00022490"/>
    </source>
</evidence>
<dbReference type="PROSITE" id="PS01333">
    <property type="entry name" value="PYRASE_GLU"/>
    <property type="match status" value="1"/>
</dbReference>
<evidence type="ECO:0000256" key="10">
    <source>
        <dbReference type="PROSITE-ProRule" id="PRU10076"/>
    </source>
</evidence>
<reference evidence="13" key="1">
    <citation type="journal article" date="2019" name="Int. J. Syst. Evol. Microbiol.">
        <title>The Global Catalogue of Microorganisms (GCM) 10K type strain sequencing project: providing services to taxonomists for standard genome sequencing and annotation.</title>
        <authorList>
            <consortium name="The Broad Institute Genomics Platform"/>
            <consortium name="The Broad Institute Genome Sequencing Center for Infectious Disease"/>
            <person name="Wu L."/>
            <person name="Ma J."/>
        </authorList>
    </citation>
    <scope>NUCLEOTIDE SEQUENCE [LARGE SCALE GENOMIC DNA]</scope>
    <source>
        <strain evidence="13">CCUG 59189</strain>
    </source>
</reference>
<keyword evidence="5 9" id="KW-0963">Cytoplasm</keyword>
<evidence type="ECO:0000256" key="2">
    <source>
        <dbReference type="ARBA" id="ARBA00002280"/>
    </source>
</evidence>
<comment type="caution">
    <text evidence="12">The sequence shown here is derived from an EMBL/GenBank/DDBJ whole genome shotgun (WGS) entry which is preliminary data.</text>
</comment>
<keyword evidence="6 9" id="KW-0645">Protease</keyword>
<proteinExistence type="inferred from homology"/>
<comment type="similarity">
    <text evidence="4 9">Belongs to the peptidase C15 family.</text>
</comment>
<gene>
    <name evidence="9 12" type="primary">pcp</name>
    <name evidence="12" type="ORF">ACFQ3W_15025</name>
</gene>
<evidence type="ECO:0000256" key="9">
    <source>
        <dbReference type="HAMAP-Rule" id="MF_00417"/>
    </source>
</evidence>
<comment type="function">
    <text evidence="2 9">Removes 5-oxoproline from various penultimate amino acid residues except L-proline.</text>
</comment>
<dbReference type="RefSeq" id="WP_379320050.1">
    <property type="nucleotide sequence ID" value="NZ_JBHTLM010000010.1"/>
</dbReference>
<feature type="active site" evidence="9">
    <location>
        <position position="167"/>
    </location>
</feature>
<evidence type="ECO:0000256" key="1">
    <source>
        <dbReference type="ARBA" id="ARBA00001770"/>
    </source>
</evidence>
<evidence type="ECO:0000256" key="6">
    <source>
        <dbReference type="ARBA" id="ARBA00022670"/>
    </source>
</evidence>
<evidence type="ECO:0000256" key="11">
    <source>
        <dbReference type="PROSITE-ProRule" id="PRU10077"/>
    </source>
</evidence>
<feature type="active site" evidence="9 11">
    <location>
        <position position="143"/>
    </location>
</feature>
<evidence type="ECO:0000313" key="13">
    <source>
        <dbReference type="Proteomes" id="UP001597262"/>
    </source>
</evidence>
<dbReference type="CDD" id="cd00501">
    <property type="entry name" value="Peptidase_C15"/>
    <property type="match status" value="1"/>
</dbReference>
<dbReference type="PROSITE" id="PS01334">
    <property type="entry name" value="PYRASE_CYS"/>
    <property type="match status" value="1"/>
</dbReference>
<dbReference type="InterPro" id="IPR029762">
    <property type="entry name" value="PGP-I_bact-type"/>
</dbReference>
<evidence type="ECO:0000256" key="7">
    <source>
        <dbReference type="ARBA" id="ARBA00022801"/>
    </source>
</evidence>
<comment type="subunit">
    <text evidence="9">Homotetramer.</text>
</comment>
<evidence type="ECO:0000313" key="12">
    <source>
        <dbReference type="EMBL" id="MFD1177605.1"/>
    </source>
</evidence>
<keyword evidence="13" id="KW-1185">Reference proteome</keyword>
<keyword evidence="7 9" id="KW-0378">Hydrolase</keyword>
<dbReference type="PRINTS" id="PR00706">
    <property type="entry name" value="PYROGLUPTASE"/>
</dbReference>
<dbReference type="Proteomes" id="UP001597262">
    <property type="component" value="Unassembled WGS sequence"/>
</dbReference>
<dbReference type="InterPro" id="IPR000816">
    <property type="entry name" value="Peptidase_C15"/>
</dbReference>
<dbReference type="EMBL" id="JBHTLM010000010">
    <property type="protein sequence ID" value="MFD1177605.1"/>
    <property type="molecule type" value="Genomic_DNA"/>
</dbReference>
<comment type="catalytic activity">
    <reaction evidence="1 9 10">
        <text>Release of an N-terminal pyroglutamyl group from a polypeptide, the second amino acid generally not being Pro.</text>
        <dbReference type="EC" id="3.4.19.3"/>
    </reaction>
</comment>
<accession>A0ABW3S0R5</accession>
<evidence type="ECO:0000256" key="4">
    <source>
        <dbReference type="ARBA" id="ARBA00006641"/>
    </source>
</evidence>
<dbReference type="PANTHER" id="PTHR23402:SF1">
    <property type="entry name" value="PYROGLUTAMYL-PEPTIDASE I"/>
    <property type="match status" value="1"/>
</dbReference>
<dbReference type="NCBIfam" id="TIGR00504">
    <property type="entry name" value="pyro_pdase"/>
    <property type="match status" value="1"/>
</dbReference>
<dbReference type="InterPro" id="IPR036440">
    <property type="entry name" value="Peptidase_C15-like_sf"/>
</dbReference>
<dbReference type="Gene3D" id="3.40.630.20">
    <property type="entry name" value="Peptidase C15, pyroglutamyl peptidase I-like"/>
    <property type="match status" value="1"/>
</dbReference>
<dbReference type="SUPFAM" id="SSF53182">
    <property type="entry name" value="Pyrrolidone carboxyl peptidase (pyroglutamate aminopeptidase)"/>
    <property type="match status" value="1"/>
</dbReference>
<dbReference type="PANTHER" id="PTHR23402">
    <property type="entry name" value="PROTEASE FAMILY C15 PYROGLUTAMYL-PEPTIDASE I-RELATED"/>
    <property type="match status" value="1"/>
</dbReference>
<dbReference type="Pfam" id="PF01470">
    <property type="entry name" value="Peptidase_C15"/>
    <property type="match status" value="1"/>
</dbReference>
<evidence type="ECO:0000256" key="3">
    <source>
        <dbReference type="ARBA" id="ARBA00004496"/>
    </source>
</evidence>
<dbReference type="InterPro" id="IPR033693">
    <property type="entry name" value="PGPEP1_Glu_AS"/>
</dbReference>
<feature type="active site" evidence="9 10">
    <location>
        <position position="80"/>
    </location>
</feature>
<dbReference type="NCBIfam" id="NF009676">
    <property type="entry name" value="PRK13197.1"/>
    <property type="match status" value="1"/>
</dbReference>
<keyword evidence="8 9" id="KW-0788">Thiol protease</keyword>
<sequence>MKKILLTGFEPFGGERINPAVLVMERLKERTVGPYMVEGLELPTVFGKSVDRLIEAVELIEPDVVICLGQAGGRPDISFERIAINVNDARIADNEGNQPEDTPVVPGGPTAYWSTLPIKQMVARLHASGIPASVSDSAGTFVCNQLFYGLMHHIAVSGKEMRGGFVHIPYLPEQALEHKGAPSMTLDLMVAGLEQAIEILE</sequence>
<dbReference type="InterPro" id="IPR033694">
    <property type="entry name" value="PGPEP1_Cys_AS"/>
</dbReference>
<dbReference type="EC" id="3.4.19.3" evidence="9"/>
<dbReference type="HAMAP" id="MF_00417">
    <property type="entry name" value="Pyrrolid_peptidase"/>
    <property type="match status" value="1"/>
</dbReference>
<dbReference type="GO" id="GO:0016920">
    <property type="term" value="F:pyroglutamyl-peptidase activity"/>
    <property type="evidence" value="ECO:0007669"/>
    <property type="project" value="UniProtKB-EC"/>
</dbReference>
<dbReference type="InterPro" id="IPR016125">
    <property type="entry name" value="Peptidase_C15-like"/>
</dbReference>
<protein>
    <recommendedName>
        <fullName evidence="9">Pyrrolidone-carboxylate peptidase</fullName>
        <ecNumber evidence="9">3.4.19.3</ecNumber>
    </recommendedName>
    <alternativeName>
        <fullName evidence="9">5-oxoprolyl-peptidase</fullName>
    </alternativeName>
    <alternativeName>
        <fullName evidence="9">Pyroglutamyl-peptidase I</fullName>
        <shortName evidence="9">PGP-I</shortName>
        <shortName evidence="9">Pyrase</shortName>
    </alternativeName>
</protein>
<evidence type="ECO:0000256" key="8">
    <source>
        <dbReference type="ARBA" id="ARBA00022807"/>
    </source>
</evidence>
<dbReference type="PIRSF" id="PIRSF015592">
    <property type="entry name" value="Prld-crbxl_pptds"/>
    <property type="match status" value="1"/>
</dbReference>